<gene>
    <name evidence="2" type="ORF">OIDMADRAFT_167546</name>
</gene>
<dbReference type="Gene3D" id="1.20.1050.130">
    <property type="match status" value="1"/>
</dbReference>
<dbReference type="SFLD" id="SFLDS00019">
    <property type="entry name" value="Glutathione_Transferase_(cytos"/>
    <property type="match status" value="1"/>
</dbReference>
<dbReference type="FunCoup" id="A0A0C3H625">
    <property type="interactions" value="749"/>
</dbReference>
<dbReference type="InterPro" id="IPR036249">
    <property type="entry name" value="Thioredoxin-like_sf"/>
</dbReference>
<dbReference type="PROSITE" id="PS50405">
    <property type="entry name" value="GST_CTER"/>
    <property type="match status" value="1"/>
</dbReference>
<dbReference type="PANTHER" id="PTHR44051">
    <property type="entry name" value="GLUTATHIONE S-TRANSFERASE-RELATED"/>
    <property type="match status" value="1"/>
</dbReference>
<accession>A0A0C3H625</accession>
<dbReference type="AlphaFoldDB" id="A0A0C3H625"/>
<dbReference type="Pfam" id="PF00043">
    <property type="entry name" value="GST_C"/>
    <property type="match status" value="1"/>
</dbReference>
<dbReference type="InParanoid" id="A0A0C3H625"/>
<dbReference type="EMBL" id="KN832880">
    <property type="protein sequence ID" value="KIM98749.1"/>
    <property type="molecule type" value="Genomic_DNA"/>
</dbReference>
<feature type="domain" description="GST C-terminal" evidence="1">
    <location>
        <begin position="81"/>
        <end position="216"/>
    </location>
</feature>
<dbReference type="InterPro" id="IPR010987">
    <property type="entry name" value="Glutathione-S-Trfase_C-like"/>
</dbReference>
<evidence type="ECO:0000313" key="2">
    <source>
        <dbReference type="EMBL" id="KIM98749.1"/>
    </source>
</evidence>
<dbReference type="InterPro" id="IPR004046">
    <property type="entry name" value="GST_C"/>
</dbReference>
<evidence type="ECO:0000259" key="1">
    <source>
        <dbReference type="PROSITE" id="PS50405"/>
    </source>
</evidence>
<dbReference type="InterPro" id="IPR040079">
    <property type="entry name" value="Glutathione_S-Trfase"/>
</dbReference>
<dbReference type="SFLD" id="SFLDG00358">
    <property type="entry name" value="Main_(cytGST)"/>
    <property type="match status" value="1"/>
</dbReference>
<reference evidence="3" key="2">
    <citation type="submission" date="2015-01" db="EMBL/GenBank/DDBJ databases">
        <title>Evolutionary Origins and Diversification of the Mycorrhizal Mutualists.</title>
        <authorList>
            <consortium name="DOE Joint Genome Institute"/>
            <consortium name="Mycorrhizal Genomics Consortium"/>
            <person name="Kohler A."/>
            <person name="Kuo A."/>
            <person name="Nagy L.G."/>
            <person name="Floudas D."/>
            <person name="Copeland A."/>
            <person name="Barry K.W."/>
            <person name="Cichocki N."/>
            <person name="Veneault-Fourrey C."/>
            <person name="LaButti K."/>
            <person name="Lindquist E.A."/>
            <person name="Lipzen A."/>
            <person name="Lundell T."/>
            <person name="Morin E."/>
            <person name="Murat C."/>
            <person name="Riley R."/>
            <person name="Ohm R."/>
            <person name="Sun H."/>
            <person name="Tunlid A."/>
            <person name="Henrissat B."/>
            <person name="Grigoriev I.V."/>
            <person name="Hibbett D.S."/>
            <person name="Martin F."/>
        </authorList>
    </citation>
    <scope>NUCLEOTIDE SEQUENCE [LARGE SCALE GENOMIC DNA]</scope>
    <source>
        <strain evidence="3">Zn</strain>
    </source>
</reference>
<dbReference type="SUPFAM" id="SSF52833">
    <property type="entry name" value="Thioredoxin-like"/>
    <property type="match status" value="1"/>
</dbReference>
<dbReference type="OrthoDB" id="422574at2759"/>
<dbReference type="InterPro" id="IPR036282">
    <property type="entry name" value="Glutathione-S-Trfase_C_sf"/>
</dbReference>
<sequence>MVILDIVPNPAKVVVILEELGLPYTGKYLELAELKSEPYVSINPNCRLQDPNTGVKLWESVAVIRYLIDTYDKEKKLTYTSIPEKYHLEQWAFFQASGLWPYFGQTAWFNVYHPEKIPAAQERYSNELKRVVGVLDGYLKGKDWLVGDKCTYADQCFVTWNTCIPFCMVAMTGGGPIEFKPEDFPDFTRWQNAMLARPSVQKLMSIWRSKNIKSEGAGAT</sequence>
<organism evidence="2 3">
    <name type="scientific">Oidiodendron maius (strain Zn)</name>
    <dbReference type="NCBI Taxonomy" id="913774"/>
    <lineage>
        <taxon>Eukaryota</taxon>
        <taxon>Fungi</taxon>
        <taxon>Dikarya</taxon>
        <taxon>Ascomycota</taxon>
        <taxon>Pezizomycotina</taxon>
        <taxon>Leotiomycetes</taxon>
        <taxon>Leotiomycetes incertae sedis</taxon>
        <taxon>Myxotrichaceae</taxon>
        <taxon>Oidiodendron</taxon>
    </lineage>
</organism>
<keyword evidence="3" id="KW-1185">Reference proteome</keyword>
<evidence type="ECO:0000313" key="3">
    <source>
        <dbReference type="Proteomes" id="UP000054321"/>
    </source>
</evidence>
<proteinExistence type="predicted"/>
<dbReference type="SUPFAM" id="SSF47616">
    <property type="entry name" value="GST C-terminal domain-like"/>
    <property type="match status" value="1"/>
</dbReference>
<dbReference type="STRING" id="913774.A0A0C3H625"/>
<reference evidence="2 3" key="1">
    <citation type="submission" date="2014-04" db="EMBL/GenBank/DDBJ databases">
        <authorList>
            <consortium name="DOE Joint Genome Institute"/>
            <person name="Kuo A."/>
            <person name="Martino E."/>
            <person name="Perotto S."/>
            <person name="Kohler A."/>
            <person name="Nagy L.G."/>
            <person name="Floudas D."/>
            <person name="Copeland A."/>
            <person name="Barry K.W."/>
            <person name="Cichocki N."/>
            <person name="Veneault-Fourrey C."/>
            <person name="LaButti K."/>
            <person name="Lindquist E.A."/>
            <person name="Lipzen A."/>
            <person name="Lundell T."/>
            <person name="Morin E."/>
            <person name="Murat C."/>
            <person name="Sun H."/>
            <person name="Tunlid A."/>
            <person name="Henrissat B."/>
            <person name="Grigoriev I.V."/>
            <person name="Hibbett D.S."/>
            <person name="Martin F."/>
            <person name="Nordberg H.P."/>
            <person name="Cantor M.N."/>
            <person name="Hua S.X."/>
        </authorList>
    </citation>
    <scope>NUCLEOTIDE SEQUENCE [LARGE SCALE GENOMIC DNA]</scope>
    <source>
        <strain evidence="2 3">Zn</strain>
    </source>
</reference>
<dbReference type="Proteomes" id="UP000054321">
    <property type="component" value="Unassembled WGS sequence"/>
</dbReference>
<protein>
    <recommendedName>
        <fullName evidence="1">GST C-terminal domain-containing protein</fullName>
    </recommendedName>
</protein>
<dbReference type="HOGENOM" id="CLU_011226_14_2_1"/>
<dbReference type="PANTHER" id="PTHR44051:SF3">
    <property type="entry name" value="TRANSCRIPTIONAL REGULATOR URE2"/>
    <property type="match status" value="1"/>
</dbReference>
<name>A0A0C3H625_OIDMZ</name>